<dbReference type="GeneID" id="109753242"/>
<accession>A0A453LD95</accession>
<dbReference type="EnsemblPlants" id="AET5Gv20721100.1">
    <property type="protein sequence ID" value="AET5Gv20721100.1"/>
    <property type="gene ID" value="AET5Gv20721100"/>
</dbReference>
<dbReference type="Gramene" id="AET5Gv20721100.1">
    <property type="protein sequence ID" value="AET5Gv20721100.1"/>
    <property type="gene ID" value="AET5Gv20721100"/>
</dbReference>
<reference evidence="7" key="5">
    <citation type="journal article" date="2021" name="G3 (Bethesda)">
        <title>Aegilops tauschii genome assembly Aet v5.0 features greater sequence contiguity and improved annotation.</title>
        <authorList>
            <person name="Wang L."/>
            <person name="Zhu T."/>
            <person name="Rodriguez J.C."/>
            <person name="Deal K.R."/>
            <person name="Dubcovsky J."/>
            <person name="McGuire P.E."/>
            <person name="Lux T."/>
            <person name="Spannagl M."/>
            <person name="Mayer K.F.X."/>
            <person name="Baldrich P."/>
            <person name="Meyers B.C."/>
            <person name="Huo N."/>
            <person name="Gu Y.Q."/>
            <person name="Zhou H."/>
            <person name="Devos K.M."/>
            <person name="Bennetzen J.L."/>
            <person name="Unver T."/>
            <person name="Budak H."/>
            <person name="Gulick P.J."/>
            <person name="Galiba G."/>
            <person name="Kalapos B."/>
            <person name="Nelson D.R."/>
            <person name="Li P."/>
            <person name="You F.M."/>
            <person name="Luo M.C."/>
            <person name="Dvorak J."/>
        </authorList>
    </citation>
    <scope>NUCLEOTIDE SEQUENCE [LARGE SCALE GENOMIC DNA]</scope>
    <source>
        <strain evidence="7">cv. AL8/78</strain>
    </source>
</reference>
<evidence type="ECO:0000256" key="2">
    <source>
        <dbReference type="ARBA" id="ARBA00023015"/>
    </source>
</evidence>
<name>A0A453LD95_AEGTS</name>
<dbReference type="RefSeq" id="XP_073354105.1">
    <property type="nucleotide sequence ID" value="XM_073498004.1"/>
</dbReference>
<dbReference type="GO" id="GO:0003700">
    <property type="term" value="F:DNA-binding transcription factor activity"/>
    <property type="evidence" value="ECO:0007669"/>
    <property type="project" value="InterPro"/>
</dbReference>
<keyword evidence="5" id="KW-0539">Nucleus</keyword>
<reference evidence="8" key="1">
    <citation type="journal article" date="2014" name="Science">
        <title>Ancient hybridizations among the ancestral genomes of bread wheat.</title>
        <authorList>
            <consortium name="International Wheat Genome Sequencing Consortium,"/>
            <person name="Marcussen T."/>
            <person name="Sandve S.R."/>
            <person name="Heier L."/>
            <person name="Spannagl M."/>
            <person name="Pfeifer M."/>
            <person name="Jakobsen K.S."/>
            <person name="Wulff B.B."/>
            <person name="Steuernagel B."/>
            <person name="Mayer K.F."/>
            <person name="Olsen O.A."/>
        </authorList>
    </citation>
    <scope>NUCLEOTIDE SEQUENCE [LARGE SCALE GENOMIC DNA]</scope>
    <source>
        <strain evidence="8">cv. AL8/78</strain>
    </source>
</reference>
<dbReference type="InterPro" id="IPR016177">
    <property type="entry name" value="DNA-bd_dom_sf"/>
</dbReference>
<dbReference type="InterPro" id="IPR045277">
    <property type="entry name" value="DRE1A-I"/>
</dbReference>
<evidence type="ECO:0008006" key="9">
    <source>
        <dbReference type="Google" id="ProtNLM"/>
    </source>
</evidence>
<evidence type="ECO:0000313" key="8">
    <source>
        <dbReference type="Proteomes" id="UP000015105"/>
    </source>
</evidence>
<keyword evidence="8" id="KW-1185">Reference proteome</keyword>
<sequence>MSSSTKFDRSVDAASPSDDQEQGLHQTVSSDPAGRTKLKETLHPVYRGLAGGWLCELRVHGTKGSRFWHGQGTFATAETAARALALSGCDACLNFADSACWMLPVLAAGSFGFGSAHVFKDAVATAVVAVQRKQPLVSPTEMAD</sequence>
<dbReference type="GO" id="GO:0005634">
    <property type="term" value="C:nucleus"/>
    <property type="evidence" value="ECO:0007669"/>
    <property type="project" value="UniProtKB-SubCell"/>
</dbReference>
<dbReference type="Proteomes" id="UP000015105">
    <property type="component" value="Chromosome 5D"/>
</dbReference>
<dbReference type="PANTHER" id="PTHR31839">
    <property type="entry name" value="DEHYDRATION-RESPONSIVE ELEMENT-BINDING PROTEIN 1D"/>
    <property type="match status" value="1"/>
</dbReference>
<proteinExistence type="predicted"/>
<dbReference type="STRING" id="200361.A0A453LD95"/>
<dbReference type="SUPFAM" id="SSF54171">
    <property type="entry name" value="DNA-binding domain"/>
    <property type="match status" value="1"/>
</dbReference>
<organism evidence="7 8">
    <name type="scientific">Aegilops tauschii subsp. strangulata</name>
    <name type="common">Goatgrass</name>
    <dbReference type="NCBI Taxonomy" id="200361"/>
    <lineage>
        <taxon>Eukaryota</taxon>
        <taxon>Viridiplantae</taxon>
        <taxon>Streptophyta</taxon>
        <taxon>Embryophyta</taxon>
        <taxon>Tracheophyta</taxon>
        <taxon>Spermatophyta</taxon>
        <taxon>Magnoliopsida</taxon>
        <taxon>Liliopsida</taxon>
        <taxon>Poales</taxon>
        <taxon>Poaceae</taxon>
        <taxon>BOP clade</taxon>
        <taxon>Pooideae</taxon>
        <taxon>Triticodae</taxon>
        <taxon>Triticeae</taxon>
        <taxon>Triticinae</taxon>
        <taxon>Aegilops</taxon>
    </lineage>
</organism>
<dbReference type="GO" id="GO:0003677">
    <property type="term" value="F:DNA binding"/>
    <property type="evidence" value="ECO:0007669"/>
    <property type="project" value="UniProtKB-KW"/>
</dbReference>
<evidence type="ECO:0000256" key="5">
    <source>
        <dbReference type="ARBA" id="ARBA00023242"/>
    </source>
</evidence>
<keyword evidence="4" id="KW-0804">Transcription</keyword>
<dbReference type="Gene3D" id="3.30.730.10">
    <property type="entry name" value="AP2/ERF domain"/>
    <property type="match status" value="1"/>
</dbReference>
<protein>
    <recommendedName>
        <fullName evidence="9">AP2/ERF domain-containing protein</fullName>
    </recommendedName>
</protein>
<feature type="compositionally biased region" description="Basic and acidic residues" evidence="6">
    <location>
        <begin position="1"/>
        <end position="11"/>
    </location>
</feature>
<evidence type="ECO:0000256" key="4">
    <source>
        <dbReference type="ARBA" id="ARBA00023163"/>
    </source>
</evidence>
<feature type="region of interest" description="Disordered" evidence="6">
    <location>
        <begin position="1"/>
        <end position="34"/>
    </location>
</feature>
<reference evidence="7" key="3">
    <citation type="journal article" date="2017" name="Nature">
        <title>Genome sequence of the progenitor of the wheat D genome Aegilops tauschii.</title>
        <authorList>
            <person name="Luo M.C."/>
            <person name="Gu Y.Q."/>
            <person name="Puiu D."/>
            <person name="Wang H."/>
            <person name="Twardziok S.O."/>
            <person name="Deal K.R."/>
            <person name="Huo N."/>
            <person name="Zhu T."/>
            <person name="Wang L."/>
            <person name="Wang Y."/>
            <person name="McGuire P.E."/>
            <person name="Liu S."/>
            <person name="Long H."/>
            <person name="Ramasamy R.K."/>
            <person name="Rodriguez J.C."/>
            <person name="Van S.L."/>
            <person name="Yuan L."/>
            <person name="Wang Z."/>
            <person name="Xia Z."/>
            <person name="Xiao L."/>
            <person name="Anderson O.D."/>
            <person name="Ouyang S."/>
            <person name="Liang Y."/>
            <person name="Zimin A.V."/>
            <person name="Pertea G."/>
            <person name="Qi P."/>
            <person name="Bennetzen J.L."/>
            <person name="Dai X."/>
            <person name="Dawson M.W."/>
            <person name="Muller H.G."/>
            <person name="Kugler K."/>
            <person name="Rivarola-Duarte L."/>
            <person name="Spannagl M."/>
            <person name="Mayer K.F.X."/>
            <person name="Lu F.H."/>
            <person name="Bevan M.W."/>
            <person name="Leroy P."/>
            <person name="Li P."/>
            <person name="You F.M."/>
            <person name="Sun Q."/>
            <person name="Liu Z."/>
            <person name="Lyons E."/>
            <person name="Wicker T."/>
            <person name="Salzberg S.L."/>
            <person name="Devos K.M."/>
            <person name="Dvorak J."/>
        </authorList>
    </citation>
    <scope>NUCLEOTIDE SEQUENCE [LARGE SCALE GENOMIC DNA]</scope>
    <source>
        <strain evidence="7">cv. AL8/78</strain>
    </source>
</reference>
<dbReference type="InterPro" id="IPR036955">
    <property type="entry name" value="AP2/ERF_dom_sf"/>
</dbReference>
<dbReference type="AlphaFoldDB" id="A0A453LD95"/>
<evidence type="ECO:0000256" key="1">
    <source>
        <dbReference type="ARBA" id="ARBA00004123"/>
    </source>
</evidence>
<keyword evidence="2" id="KW-0805">Transcription regulation</keyword>
<reference evidence="7" key="4">
    <citation type="submission" date="2019-03" db="UniProtKB">
        <authorList>
            <consortium name="EnsemblPlants"/>
        </authorList>
    </citation>
    <scope>IDENTIFICATION</scope>
</reference>
<evidence type="ECO:0000256" key="3">
    <source>
        <dbReference type="ARBA" id="ARBA00023125"/>
    </source>
</evidence>
<dbReference type="PANTHER" id="PTHR31839:SF57">
    <property type="entry name" value="DEHYDRATION-RESPONSIVE ELEMENT-BINDING PROTEIN 1B"/>
    <property type="match status" value="1"/>
</dbReference>
<evidence type="ECO:0000256" key="6">
    <source>
        <dbReference type="SAM" id="MobiDB-lite"/>
    </source>
</evidence>
<evidence type="ECO:0000313" key="7">
    <source>
        <dbReference type="EnsemblPlants" id="AET5Gv20721100.1"/>
    </source>
</evidence>
<keyword evidence="3" id="KW-0238">DNA-binding</keyword>
<comment type="subcellular location">
    <subcellularLocation>
        <location evidence="1">Nucleus</location>
    </subcellularLocation>
</comment>
<reference evidence="8" key="2">
    <citation type="journal article" date="2017" name="Nat. Plants">
        <title>The Aegilops tauschii genome reveals multiple impacts of transposons.</title>
        <authorList>
            <person name="Zhao G."/>
            <person name="Zou C."/>
            <person name="Li K."/>
            <person name="Wang K."/>
            <person name="Li T."/>
            <person name="Gao L."/>
            <person name="Zhang X."/>
            <person name="Wang H."/>
            <person name="Yang Z."/>
            <person name="Liu X."/>
            <person name="Jiang W."/>
            <person name="Mao L."/>
            <person name="Kong X."/>
            <person name="Jiao Y."/>
            <person name="Jia J."/>
        </authorList>
    </citation>
    <scope>NUCLEOTIDE SEQUENCE [LARGE SCALE GENOMIC DNA]</scope>
    <source>
        <strain evidence="8">cv. AL8/78</strain>
    </source>
</reference>